<accession>A0ABR2JAZ9</accession>
<feature type="signal peptide" evidence="1">
    <location>
        <begin position="1"/>
        <end position="34"/>
    </location>
</feature>
<name>A0ABR2JAZ9_9PEZI</name>
<gene>
    <name evidence="2" type="ORF">PGQ11_004949</name>
</gene>
<sequence length="93" mass="9895">MISQLNVSNSPGAFRYQPSLVGLLVLSLVTLSRCELPEGDIVAEEGCTTWSKVYVSDPATRVAPSSARMVGKHGTNLSLLTKDTAASRITSRS</sequence>
<keyword evidence="3" id="KW-1185">Reference proteome</keyword>
<feature type="chain" id="PRO_5046500698" evidence="1">
    <location>
        <begin position="35"/>
        <end position="93"/>
    </location>
</feature>
<reference evidence="2 3" key="1">
    <citation type="journal article" date="2024" name="IMA Fungus">
        <title>Apiospora arundinis, a panoply of carbohydrate-active enzymes and secondary metabolites.</title>
        <authorList>
            <person name="Sorensen T."/>
            <person name="Petersen C."/>
            <person name="Muurmann A.T."/>
            <person name="Christiansen J.V."/>
            <person name="Brundto M.L."/>
            <person name="Overgaard C.K."/>
            <person name="Boysen A.T."/>
            <person name="Wollenberg R.D."/>
            <person name="Larsen T.O."/>
            <person name="Sorensen J.L."/>
            <person name="Nielsen K.L."/>
            <person name="Sondergaard T.E."/>
        </authorList>
    </citation>
    <scope>NUCLEOTIDE SEQUENCE [LARGE SCALE GENOMIC DNA]</scope>
    <source>
        <strain evidence="2 3">AAU 773</strain>
    </source>
</reference>
<evidence type="ECO:0000313" key="3">
    <source>
        <dbReference type="Proteomes" id="UP001390339"/>
    </source>
</evidence>
<evidence type="ECO:0000313" key="2">
    <source>
        <dbReference type="EMBL" id="KAK8874435.1"/>
    </source>
</evidence>
<dbReference type="EMBL" id="JAPCWZ010000003">
    <property type="protein sequence ID" value="KAK8874435.1"/>
    <property type="molecule type" value="Genomic_DNA"/>
</dbReference>
<dbReference type="Proteomes" id="UP001390339">
    <property type="component" value="Unassembled WGS sequence"/>
</dbReference>
<evidence type="ECO:0000256" key="1">
    <source>
        <dbReference type="SAM" id="SignalP"/>
    </source>
</evidence>
<proteinExistence type="predicted"/>
<comment type="caution">
    <text evidence="2">The sequence shown here is derived from an EMBL/GenBank/DDBJ whole genome shotgun (WGS) entry which is preliminary data.</text>
</comment>
<keyword evidence="1" id="KW-0732">Signal</keyword>
<organism evidence="2 3">
    <name type="scientific">Apiospora arundinis</name>
    <dbReference type="NCBI Taxonomy" id="335852"/>
    <lineage>
        <taxon>Eukaryota</taxon>
        <taxon>Fungi</taxon>
        <taxon>Dikarya</taxon>
        <taxon>Ascomycota</taxon>
        <taxon>Pezizomycotina</taxon>
        <taxon>Sordariomycetes</taxon>
        <taxon>Xylariomycetidae</taxon>
        <taxon>Amphisphaeriales</taxon>
        <taxon>Apiosporaceae</taxon>
        <taxon>Apiospora</taxon>
    </lineage>
</organism>
<protein>
    <submittedName>
        <fullName evidence="2">Uncharacterized protein</fullName>
    </submittedName>
</protein>